<dbReference type="AlphaFoldDB" id="A0A8I2YYF0"/>
<name>A0A8I2YYF0_9AGAM</name>
<dbReference type="Proteomes" id="UP000683000">
    <property type="component" value="Unassembled WGS sequence"/>
</dbReference>
<protein>
    <submittedName>
        <fullName evidence="1">Uncharacterized protein</fullName>
    </submittedName>
</protein>
<organism evidence="1 2">
    <name type="scientific">Boletus reticuloceps</name>
    <dbReference type="NCBI Taxonomy" id="495285"/>
    <lineage>
        <taxon>Eukaryota</taxon>
        <taxon>Fungi</taxon>
        <taxon>Dikarya</taxon>
        <taxon>Basidiomycota</taxon>
        <taxon>Agaricomycotina</taxon>
        <taxon>Agaricomycetes</taxon>
        <taxon>Agaricomycetidae</taxon>
        <taxon>Boletales</taxon>
        <taxon>Boletineae</taxon>
        <taxon>Boletaceae</taxon>
        <taxon>Boletoideae</taxon>
        <taxon>Boletus</taxon>
    </lineage>
</organism>
<evidence type="ECO:0000313" key="1">
    <source>
        <dbReference type="EMBL" id="KAG6380234.1"/>
    </source>
</evidence>
<gene>
    <name evidence="1" type="ORF">JVT61DRAFT_8326</name>
</gene>
<evidence type="ECO:0000313" key="2">
    <source>
        <dbReference type="Proteomes" id="UP000683000"/>
    </source>
</evidence>
<dbReference type="EMBL" id="JAGFBS010000003">
    <property type="protein sequence ID" value="KAG6380234.1"/>
    <property type="molecule type" value="Genomic_DNA"/>
</dbReference>
<reference evidence="1" key="1">
    <citation type="submission" date="2021-03" db="EMBL/GenBank/DDBJ databases">
        <title>Evolutionary innovations through gain and loss of genes in the ectomycorrhizal Boletales.</title>
        <authorList>
            <person name="Wu G."/>
            <person name="Miyauchi S."/>
            <person name="Morin E."/>
            <person name="Yang Z.-L."/>
            <person name="Xu J."/>
            <person name="Martin F.M."/>
        </authorList>
    </citation>
    <scope>NUCLEOTIDE SEQUENCE</scope>
    <source>
        <strain evidence="1">BR01</strain>
    </source>
</reference>
<comment type="caution">
    <text evidence="1">The sequence shown here is derived from an EMBL/GenBank/DDBJ whole genome shotgun (WGS) entry which is preliminary data.</text>
</comment>
<keyword evidence="2" id="KW-1185">Reference proteome</keyword>
<proteinExistence type="predicted"/>
<accession>A0A8I2YYF0</accession>
<sequence length="72" mass="7817">MIVVDDDCSSGLSFGDIRMSIEEICGPDVATKVGKVWGLDAEGELQGVWRRTGHPRLWIAMGKSVSESARIP</sequence>
<dbReference type="OrthoDB" id="74360at2759"/>